<dbReference type="InterPro" id="IPR033762">
    <property type="entry name" value="MCM_OB"/>
</dbReference>
<comment type="caution">
    <text evidence="14">The sequence shown here is derived from an EMBL/GenBank/DDBJ whole genome shotgun (WGS) entry which is preliminary data.</text>
</comment>
<dbReference type="EMBL" id="JANBPU010000057">
    <property type="protein sequence ID" value="KAJ1917971.1"/>
    <property type="molecule type" value="Genomic_DNA"/>
</dbReference>
<feature type="compositionally biased region" description="Low complexity" evidence="12">
    <location>
        <begin position="228"/>
        <end position="238"/>
    </location>
</feature>
<dbReference type="Pfam" id="PF14551">
    <property type="entry name" value="MCM_N"/>
    <property type="match status" value="1"/>
</dbReference>
<gene>
    <name evidence="14" type="primary">CDC54</name>
    <name evidence="14" type="ORF">H4219_002912</name>
</gene>
<evidence type="ECO:0000256" key="2">
    <source>
        <dbReference type="ARBA" id="ARBA00008010"/>
    </source>
</evidence>
<dbReference type="InterPro" id="IPR041562">
    <property type="entry name" value="MCM_lid"/>
</dbReference>
<dbReference type="GO" id="GO:0017116">
    <property type="term" value="F:single-stranded DNA helicase activity"/>
    <property type="evidence" value="ECO:0007669"/>
    <property type="project" value="TreeGrafter"/>
</dbReference>
<evidence type="ECO:0000313" key="15">
    <source>
        <dbReference type="Proteomes" id="UP001150538"/>
    </source>
</evidence>
<keyword evidence="9 11" id="KW-0238">DNA-binding</keyword>
<dbReference type="Proteomes" id="UP001150538">
    <property type="component" value="Unassembled WGS sequence"/>
</dbReference>
<dbReference type="PROSITE" id="PS00847">
    <property type="entry name" value="MCM_1"/>
    <property type="match status" value="1"/>
</dbReference>
<comment type="subcellular location">
    <subcellularLocation>
        <location evidence="1">Nucleus</location>
    </subcellularLocation>
</comment>
<organism evidence="14 15">
    <name type="scientific">Mycoemilia scoparia</name>
    <dbReference type="NCBI Taxonomy" id="417184"/>
    <lineage>
        <taxon>Eukaryota</taxon>
        <taxon>Fungi</taxon>
        <taxon>Fungi incertae sedis</taxon>
        <taxon>Zoopagomycota</taxon>
        <taxon>Kickxellomycotina</taxon>
        <taxon>Kickxellomycetes</taxon>
        <taxon>Kickxellales</taxon>
        <taxon>Kickxellaceae</taxon>
        <taxon>Mycoemilia</taxon>
    </lineage>
</organism>
<name>A0A9W7ZWC7_9FUNG</name>
<dbReference type="GO" id="GO:0005524">
    <property type="term" value="F:ATP binding"/>
    <property type="evidence" value="ECO:0007669"/>
    <property type="project" value="UniProtKB-KW"/>
</dbReference>
<evidence type="ECO:0000256" key="9">
    <source>
        <dbReference type="ARBA" id="ARBA00023125"/>
    </source>
</evidence>
<evidence type="ECO:0000313" key="14">
    <source>
        <dbReference type="EMBL" id="KAJ1917971.1"/>
    </source>
</evidence>
<dbReference type="Gene3D" id="3.40.50.300">
    <property type="entry name" value="P-loop containing nucleotide triphosphate hydrolases"/>
    <property type="match status" value="1"/>
</dbReference>
<evidence type="ECO:0000256" key="4">
    <source>
        <dbReference type="ARBA" id="ARBA00022705"/>
    </source>
</evidence>
<feature type="compositionally biased region" description="Gly residues" evidence="12">
    <location>
        <begin position="239"/>
        <end position="248"/>
    </location>
</feature>
<evidence type="ECO:0000256" key="1">
    <source>
        <dbReference type="ARBA" id="ARBA00004123"/>
    </source>
</evidence>
<dbReference type="GO" id="GO:0006271">
    <property type="term" value="P:DNA strand elongation involved in DNA replication"/>
    <property type="evidence" value="ECO:0007669"/>
    <property type="project" value="TreeGrafter"/>
</dbReference>
<feature type="region of interest" description="Disordered" evidence="12">
    <location>
        <begin position="97"/>
        <end position="150"/>
    </location>
</feature>
<dbReference type="PRINTS" id="PR01657">
    <property type="entry name" value="MCMFAMILY"/>
</dbReference>
<dbReference type="InterPro" id="IPR031327">
    <property type="entry name" value="MCM"/>
</dbReference>
<dbReference type="Pfam" id="PF17207">
    <property type="entry name" value="MCM_OB"/>
    <property type="match status" value="1"/>
</dbReference>
<dbReference type="PANTHER" id="PTHR11630">
    <property type="entry name" value="DNA REPLICATION LICENSING FACTOR MCM FAMILY MEMBER"/>
    <property type="match status" value="1"/>
</dbReference>
<keyword evidence="15" id="KW-1185">Reference proteome</keyword>
<dbReference type="PRINTS" id="PR01660">
    <property type="entry name" value="MCMPROTEIN4"/>
</dbReference>
<evidence type="ECO:0000259" key="13">
    <source>
        <dbReference type="PROSITE" id="PS50051"/>
    </source>
</evidence>
<dbReference type="Pfam" id="PF21128">
    <property type="entry name" value="WHD_MCM4"/>
    <property type="match status" value="1"/>
</dbReference>
<evidence type="ECO:0000256" key="11">
    <source>
        <dbReference type="RuleBase" id="RU004070"/>
    </source>
</evidence>
<proteinExistence type="inferred from homology"/>
<dbReference type="InterPro" id="IPR008047">
    <property type="entry name" value="MCM_4"/>
</dbReference>
<protein>
    <recommendedName>
        <fullName evidence="3">DNA helicase</fullName>
        <ecNumber evidence="3">3.6.4.12</ecNumber>
    </recommendedName>
</protein>
<dbReference type="GO" id="GO:0042555">
    <property type="term" value="C:MCM complex"/>
    <property type="evidence" value="ECO:0007669"/>
    <property type="project" value="InterPro"/>
</dbReference>
<dbReference type="SUPFAM" id="SSF50249">
    <property type="entry name" value="Nucleic acid-binding proteins"/>
    <property type="match status" value="1"/>
</dbReference>
<dbReference type="Pfam" id="PF00493">
    <property type="entry name" value="MCM"/>
    <property type="match status" value="1"/>
</dbReference>
<evidence type="ECO:0000256" key="3">
    <source>
        <dbReference type="ARBA" id="ARBA00012551"/>
    </source>
</evidence>
<feature type="compositionally biased region" description="Polar residues" evidence="12">
    <location>
        <begin position="22"/>
        <end position="31"/>
    </location>
</feature>
<evidence type="ECO:0000256" key="6">
    <source>
        <dbReference type="ARBA" id="ARBA00022801"/>
    </source>
</evidence>
<comment type="similarity">
    <text evidence="2 11">Belongs to the MCM family.</text>
</comment>
<dbReference type="OrthoDB" id="10251574at2759"/>
<dbReference type="GO" id="GO:0043596">
    <property type="term" value="C:nuclear replication fork"/>
    <property type="evidence" value="ECO:0007669"/>
    <property type="project" value="UniProtKB-ARBA"/>
</dbReference>
<dbReference type="Gene3D" id="2.40.50.140">
    <property type="entry name" value="Nucleic acid-binding proteins"/>
    <property type="match status" value="1"/>
</dbReference>
<dbReference type="Gene3D" id="2.20.28.10">
    <property type="match status" value="1"/>
</dbReference>
<dbReference type="InterPro" id="IPR012340">
    <property type="entry name" value="NA-bd_OB-fold"/>
</dbReference>
<feature type="domain" description="MCM C-terminal AAA(+) ATPase" evidence="13">
    <location>
        <begin position="634"/>
        <end position="842"/>
    </location>
</feature>
<keyword evidence="7 14" id="KW-0347">Helicase</keyword>
<sequence length="1107" mass="120311">MSHSESYLYTPPTTPAPWPQWSLPSNPTTDQADGAKQQPPYSPPDDTDSLFPPLEDLDTDYAPPPPSSGMLQCHCGYSTDYPEAFDKHSCFSYEDTNGKYSNPRSSSSQHLGFSDLPSTPFPAMTPGATGLSSQLSGLPSTPGINLGNGGALGNSSSSSLGIPFGSSQMSVLNSQGGHSSAGGGITSQKFLKRRADLGFNALPPSSTGGSDMGRGAGARASIAIKTGASSSSMMPVPSGGAGLSSELGGGVQDEEIRVIWGTVVNIQDVMTKFRDFLSEFTPRHWQKYEQEHRRTDEGYDGRDIASVDKDVQNSGEGENESSRLMDSPLYPRLLEQMHRGEIRYLNLDAQHLLAYPESFRLYRQLVSYPEEVIPIMDHVLTETYISMFPDEEYDSETFGLRIRPFNLINTVNMRELNPGDIDKLISIKGLMIRASSVIPDMQTAFFKCTSCDWSTSAGIERGIITEPTQCGNPECYMRDGMELVHNRSVFSDKQICKLQETPDVIPEGQTPHTVSLIMHDELVDVSKPGDRLNITGIFRGVPVRVNPRKRTVQALYRTYIDVVHIQKSSPNRVSSDPNQLRNENEYVTDLQKIGVGVDDLENGGGLSADGENKGVGLSPEEIEEFKKLSSDPRLIDILSRSLAPSIHEMEDVKRGLLLQLFGGVRKQFKRTGAPRSRGDIHVLMVGDPGVSKSQLLQAVHGLSPRGQYTSGKGSSAVGLTAYVTRDPDTRQLVLESGALVLSDGGVCCIDEFDKMSDATRSILHEAMEQQTVSIAKAGIITSLNARAAILAAANPVDSKWNRELSIVENINLPPTLVSRFDLVFIVLDMVDEVQDRRLAKHLVSLYLKPDERTNPDVPGNDIDDLPPTIPTAKLTKYISYARRAIQPKISDEASDALVRAYVDLRKLGRDSNSTTAASTAAAAAGPGKRVTATARQLESMIRMSEAHARMRFSEVVEEQDVAEATRLMREALRESATDPRTGLIDLDLLNTGFAASDRRQLDAIKSETRRLLAESLSSTNNAADNGTADGGNGARSSATIQSWLNKMNDQSSIPVAPRLFEQVLRELETEGIIGIVGTGRNALVIVKRNSDSSAATVSASLGGRLLA</sequence>
<evidence type="ECO:0000256" key="8">
    <source>
        <dbReference type="ARBA" id="ARBA00022840"/>
    </source>
</evidence>
<evidence type="ECO:0000256" key="10">
    <source>
        <dbReference type="ARBA" id="ARBA00023242"/>
    </source>
</evidence>
<feature type="region of interest" description="Disordered" evidence="12">
    <location>
        <begin position="1015"/>
        <end position="1035"/>
    </location>
</feature>
<keyword evidence="10" id="KW-0539">Nucleus</keyword>
<keyword evidence="8 11" id="KW-0067">ATP-binding</keyword>
<dbReference type="Gene3D" id="3.30.1640.10">
    <property type="entry name" value="mini-chromosome maintenance (MCM) complex, chain A, domain 1"/>
    <property type="match status" value="1"/>
</dbReference>
<dbReference type="GO" id="GO:1902975">
    <property type="term" value="P:mitotic DNA replication initiation"/>
    <property type="evidence" value="ECO:0007669"/>
    <property type="project" value="TreeGrafter"/>
</dbReference>
<dbReference type="GO" id="GO:0097373">
    <property type="term" value="C:MCM core complex"/>
    <property type="evidence" value="ECO:0007669"/>
    <property type="project" value="UniProtKB-ARBA"/>
</dbReference>
<dbReference type="SMART" id="SM00350">
    <property type="entry name" value="MCM"/>
    <property type="match status" value="1"/>
</dbReference>
<dbReference type="InterPro" id="IPR027417">
    <property type="entry name" value="P-loop_NTPase"/>
</dbReference>
<dbReference type="EC" id="3.6.4.12" evidence="3"/>
<evidence type="ECO:0000256" key="12">
    <source>
        <dbReference type="SAM" id="MobiDB-lite"/>
    </source>
</evidence>
<accession>A0A9W7ZWC7</accession>
<keyword evidence="6 14" id="KW-0378">Hydrolase</keyword>
<dbReference type="GO" id="GO:0005656">
    <property type="term" value="C:nuclear pre-replicative complex"/>
    <property type="evidence" value="ECO:0007669"/>
    <property type="project" value="UniProtKB-ARBA"/>
</dbReference>
<evidence type="ECO:0000256" key="7">
    <source>
        <dbReference type="ARBA" id="ARBA00022806"/>
    </source>
</evidence>
<dbReference type="GO" id="GO:0031261">
    <property type="term" value="C:DNA replication preinitiation complex"/>
    <property type="evidence" value="ECO:0007669"/>
    <property type="project" value="UniProtKB-ARBA"/>
</dbReference>
<dbReference type="FunFam" id="2.20.28.10:FF:000003">
    <property type="entry name" value="DNA helicase"/>
    <property type="match status" value="1"/>
</dbReference>
<keyword evidence="4" id="KW-0235">DNA replication</keyword>
<keyword evidence="5 11" id="KW-0547">Nucleotide-binding</keyword>
<dbReference type="InterPro" id="IPR027925">
    <property type="entry name" value="MCM_N"/>
</dbReference>
<feature type="region of interest" description="Disordered" evidence="12">
    <location>
        <begin position="228"/>
        <end position="248"/>
    </location>
</feature>
<dbReference type="InterPro" id="IPR018525">
    <property type="entry name" value="MCM_CS"/>
</dbReference>
<feature type="compositionally biased region" description="Polar residues" evidence="12">
    <location>
        <begin position="97"/>
        <end position="111"/>
    </location>
</feature>
<dbReference type="GO" id="GO:0003697">
    <property type="term" value="F:single-stranded DNA binding"/>
    <property type="evidence" value="ECO:0007669"/>
    <property type="project" value="TreeGrafter"/>
</dbReference>
<dbReference type="InterPro" id="IPR003593">
    <property type="entry name" value="AAA+_ATPase"/>
</dbReference>
<dbReference type="AlphaFoldDB" id="A0A9W7ZWC7"/>
<dbReference type="FunFam" id="3.40.50.300:FF:000217">
    <property type="entry name" value="DNA helicase"/>
    <property type="match status" value="1"/>
</dbReference>
<feature type="compositionally biased region" description="Polar residues" evidence="12">
    <location>
        <begin position="130"/>
        <end position="139"/>
    </location>
</feature>
<dbReference type="SMART" id="SM00382">
    <property type="entry name" value="AAA"/>
    <property type="match status" value="1"/>
</dbReference>
<feature type="region of interest" description="Disordered" evidence="12">
    <location>
        <begin position="290"/>
        <end position="324"/>
    </location>
</feature>
<evidence type="ECO:0000256" key="5">
    <source>
        <dbReference type="ARBA" id="ARBA00022741"/>
    </source>
</evidence>
<dbReference type="SUPFAM" id="SSF52540">
    <property type="entry name" value="P-loop containing nucleoside triphosphate hydrolases"/>
    <property type="match status" value="1"/>
</dbReference>
<dbReference type="GO" id="GO:0006279">
    <property type="term" value="P:premeiotic DNA replication"/>
    <property type="evidence" value="ECO:0007669"/>
    <property type="project" value="UniProtKB-ARBA"/>
</dbReference>
<dbReference type="GO" id="GO:0016787">
    <property type="term" value="F:hydrolase activity"/>
    <property type="evidence" value="ECO:0007669"/>
    <property type="project" value="UniProtKB-KW"/>
</dbReference>
<dbReference type="InterPro" id="IPR001208">
    <property type="entry name" value="MCM_dom"/>
</dbReference>
<dbReference type="PROSITE" id="PS50051">
    <property type="entry name" value="MCM_2"/>
    <property type="match status" value="1"/>
</dbReference>
<feature type="region of interest" description="Disordered" evidence="12">
    <location>
        <begin position="1"/>
        <end position="65"/>
    </location>
</feature>
<feature type="compositionally biased region" description="Basic and acidic residues" evidence="12">
    <location>
        <begin position="290"/>
        <end position="311"/>
    </location>
</feature>
<dbReference type="GO" id="GO:0000727">
    <property type="term" value="P:double-strand break repair via break-induced replication"/>
    <property type="evidence" value="ECO:0007669"/>
    <property type="project" value="TreeGrafter"/>
</dbReference>
<reference evidence="14" key="1">
    <citation type="submission" date="2022-07" db="EMBL/GenBank/DDBJ databases">
        <title>Phylogenomic reconstructions and comparative analyses of Kickxellomycotina fungi.</title>
        <authorList>
            <person name="Reynolds N.K."/>
            <person name="Stajich J.E."/>
            <person name="Barry K."/>
            <person name="Grigoriev I.V."/>
            <person name="Crous P."/>
            <person name="Smith M.E."/>
        </authorList>
    </citation>
    <scope>NUCLEOTIDE SEQUENCE</scope>
    <source>
        <strain evidence="14">NBRC 100468</strain>
    </source>
</reference>
<dbReference type="Pfam" id="PF17855">
    <property type="entry name" value="MCM_lid"/>
    <property type="match status" value="1"/>
</dbReference>
<dbReference type="PANTHER" id="PTHR11630:SF66">
    <property type="entry name" value="DNA REPLICATION LICENSING FACTOR MCM4"/>
    <property type="match status" value="1"/>
</dbReference>